<protein>
    <submittedName>
        <fullName evidence="2">Uncharacterized protein</fullName>
    </submittedName>
</protein>
<comment type="caution">
    <text evidence="2">The sequence shown here is derived from an EMBL/GenBank/DDBJ whole genome shotgun (WGS) entry which is preliminary data.</text>
</comment>
<dbReference type="OrthoDB" id="5514244at2"/>
<dbReference type="Proteomes" id="UP000032702">
    <property type="component" value="Unassembled WGS sequence"/>
</dbReference>
<sequence length="175" mass="20830">MRRPRKEWWRTVATERDDLTVSLLEAEASFEVAALSFQDLERRFLREAMTPTERLHLKRLTAINVLDTAFLQRRPWSDFGPWLRRLKRLGFPDLWSRFHIATLYVQSLSTFPEQARDAFAMLADVERRVLRRRKDRSSRQQMLDGIEHARREATRHGILPPNTLPARPRRRVRSG</sequence>
<evidence type="ECO:0000256" key="1">
    <source>
        <dbReference type="SAM" id="MobiDB-lite"/>
    </source>
</evidence>
<name>Q08XL6_STIAD</name>
<accession>Q08XL6</accession>
<dbReference type="RefSeq" id="WP_002615549.1">
    <property type="nucleotide sequence ID" value="NC_014623.1"/>
</dbReference>
<proteinExistence type="predicted"/>
<evidence type="ECO:0000313" key="2">
    <source>
        <dbReference type="EMBL" id="EAU65212.1"/>
    </source>
</evidence>
<organism evidence="2 3">
    <name type="scientific">Stigmatella aurantiaca (strain DW4/3-1)</name>
    <dbReference type="NCBI Taxonomy" id="378806"/>
    <lineage>
        <taxon>Bacteria</taxon>
        <taxon>Pseudomonadati</taxon>
        <taxon>Myxococcota</taxon>
        <taxon>Myxococcia</taxon>
        <taxon>Myxococcales</taxon>
        <taxon>Cystobacterineae</taxon>
        <taxon>Archangiaceae</taxon>
        <taxon>Stigmatella</taxon>
    </lineage>
</organism>
<feature type="region of interest" description="Disordered" evidence="1">
    <location>
        <begin position="150"/>
        <end position="175"/>
    </location>
</feature>
<reference evidence="2 3" key="1">
    <citation type="submission" date="2006-04" db="EMBL/GenBank/DDBJ databases">
        <authorList>
            <person name="Nierman W.C."/>
        </authorList>
    </citation>
    <scope>NUCLEOTIDE SEQUENCE [LARGE SCALE GENOMIC DNA]</scope>
    <source>
        <strain evidence="2 3">DW4/3-1</strain>
    </source>
</reference>
<dbReference type="AlphaFoldDB" id="Q08XL6"/>
<evidence type="ECO:0000313" key="3">
    <source>
        <dbReference type="Proteomes" id="UP000032702"/>
    </source>
</evidence>
<gene>
    <name evidence="2" type="ORF">STIAU_4040</name>
</gene>
<dbReference type="EMBL" id="AAMD01000089">
    <property type="protein sequence ID" value="EAU65212.1"/>
    <property type="molecule type" value="Genomic_DNA"/>
</dbReference>